<evidence type="ECO:0000256" key="3">
    <source>
        <dbReference type="ARBA" id="ARBA00022475"/>
    </source>
</evidence>
<keyword evidence="4" id="KW-0349">Heme</keyword>
<dbReference type="Gene3D" id="1.20.950.20">
    <property type="entry name" value="Transmembrane di-heme cytochromes, Chain C"/>
    <property type="match status" value="2"/>
</dbReference>
<comment type="caution">
    <text evidence="14">The sequence shown here is derived from an EMBL/GenBank/DDBJ whole genome shotgun (WGS) entry which is preliminary data.</text>
</comment>
<feature type="domain" description="Cytochrome b561 bacterial/Ni-hydrogenase" evidence="13">
    <location>
        <begin position="6"/>
        <end position="175"/>
    </location>
</feature>
<protein>
    <recommendedName>
        <fullName evidence="13">Cytochrome b561 bacterial/Ni-hydrogenase domain-containing protein</fullName>
    </recommendedName>
</protein>
<keyword evidence="5 12" id="KW-0812">Transmembrane</keyword>
<dbReference type="GO" id="GO:0020037">
    <property type="term" value="F:heme binding"/>
    <property type="evidence" value="ECO:0007669"/>
    <property type="project" value="TreeGrafter"/>
</dbReference>
<keyword evidence="2" id="KW-0813">Transport</keyword>
<comment type="subcellular location">
    <subcellularLocation>
        <location evidence="1">Cell membrane</location>
        <topology evidence="1">Multi-pass membrane protein</topology>
    </subcellularLocation>
</comment>
<keyword evidence="6" id="KW-0479">Metal-binding</keyword>
<keyword evidence="10 12" id="KW-0472">Membrane</keyword>
<dbReference type="InterPro" id="IPR016174">
    <property type="entry name" value="Di-haem_cyt_TM"/>
</dbReference>
<name>A0A0F9DJG7_9ZZZZ</name>
<dbReference type="InterPro" id="IPR052168">
    <property type="entry name" value="Cytochrome_b561_oxidase"/>
</dbReference>
<evidence type="ECO:0000256" key="10">
    <source>
        <dbReference type="ARBA" id="ARBA00023136"/>
    </source>
</evidence>
<comment type="similarity">
    <text evidence="11">Belongs to the cytochrome b561 family.</text>
</comment>
<organism evidence="14">
    <name type="scientific">marine sediment metagenome</name>
    <dbReference type="NCBI Taxonomy" id="412755"/>
    <lineage>
        <taxon>unclassified sequences</taxon>
        <taxon>metagenomes</taxon>
        <taxon>ecological metagenomes</taxon>
    </lineage>
</organism>
<dbReference type="SUPFAM" id="SSF81342">
    <property type="entry name" value="Transmembrane di-heme cytochromes"/>
    <property type="match status" value="1"/>
</dbReference>
<dbReference type="InterPro" id="IPR011577">
    <property type="entry name" value="Cyt_b561_bac/Ni-Hgenase"/>
</dbReference>
<evidence type="ECO:0000256" key="11">
    <source>
        <dbReference type="ARBA" id="ARBA00037975"/>
    </source>
</evidence>
<reference evidence="14" key="1">
    <citation type="journal article" date="2015" name="Nature">
        <title>Complex archaea that bridge the gap between prokaryotes and eukaryotes.</title>
        <authorList>
            <person name="Spang A."/>
            <person name="Saw J.H."/>
            <person name="Jorgensen S.L."/>
            <person name="Zaremba-Niedzwiedzka K."/>
            <person name="Martijn J."/>
            <person name="Lind A.E."/>
            <person name="van Eijk R."/>
            <person name="Schleper C."/>
            <person name="Guy L."/>
            <person name="Ettema T.J."/>
        </authorList>
    </citation>
    <scope>NUCLEOTIDE SEQUENCE</scope>
</reference>
<evidence type="ECO:0000259" key="13">
    <source>
        <dbReference type="Pfam" id="PF01292"/>
    </source>
</evidence>
<feature type="transmembrane region" description="Helical" evidence="12">
    <location>
        <begin position="142"/>
        <end position="163"/>
    </location>
</feature>
<evidence type="ECO:0000256" key="8">
    <source>
        <dbReference type="ARBA" id="ARBA00022989"/>
    </source>
</evidence>
<dbReference type="EMBL" id="LAZR01041370">
    <property type="protein sequence ID" value="KKL12163.1"/>
    <property type="molecule type" value="Genomic_DNA"/>
</dbReference>
<evidence type="ECO:0000256" key="5">
    <source>
        <dbReference type="ARBA" id="ARBA00022692"/>
    </source>
</evidence>
<sequence length="178" mass="19806">MSVNKRYSATSQLLHWVMALLLISMLFLGLSMVQSLAVWQLEAVALHKSFGFLALVLVIIRLINKALSVAPELPSELPAIQHLAASVTHIGLYAAMILMPLSGWLMQNADGRVVQVFGLFTLPNLLDANIKYFAFFREMHGIVAWLFLAMIFMHISAALYHGLIKQDGVISTMLRAKK</sequence>
<keyword evidence="3" id="KW-1003">Cell membrane</keyword>
<dbReference type="GO" id="GO:0009055">
    <property type="term" value="F:electron transfer activity"/>
    <property type="evidence" value="ECO:0007669"/>
    <property type="project" value="InterPro"/>
</dbReference>
<keyword evidence="8 12" id="KW-1133">Transmembrane helix</keyword>
<dbReference type="AlphaFoldDB" id="A0A0F9DJG7"/>
<dbReference type="GO" id="GO:0005886">
    <property type="term" value="C:plasma membrane"/>
    <property type="evidence" value="ECO:0007669"/>
    <property type="project" value="UniProtKB-SubCell"/>
</dbReference>
<evidence type="ECO:0000256" key="4">
    <source>
        <dbReference type="ARBA" id="ARBA00022617"/>
    </source>
</evidence>
<evidence type="ECO:0000256" key="9">
    <source>
        <dbReference type="ARBA" id="ARBA00023004"/>
    </source>
</evidence>
<dbReference type="GO" id="GO:0046872">
    <property type="term" value="F:metal ion binding"/>
    <property type="evidence" value="ECO:0007669"/>
    <property type="project" value="UniProtKB-KW"/>
</dbReference>
<dbReference type="PANTHER" id="PTHR30529:SF6">
    <property type="entry name" value="BLL0291 PROTEIN"/>
    <property type="match status" value="1"/>
</dbReference>
<feature type="transmembrane region" description="Helical" evidence="12">
    <location>
        <begin position="45"/>
        <end position="63"/>
    </location>
</feature>
<evidence type="ECO:0000256" key="7">
    <source>
        <dbReference type="ARBA" id="ARBA00022982"/>
    </source>
</evidence>
<dbReference type="PANTHER" id="PTHR30529">
    <property type="entry name" value="CYTOCHROME B561"/>
    <property type="match status" value="1"/>
</dbReference>
<evidence type="ECO:0000256" key="12">
    <source>
        <dbReference type="SAM" id="Phobius"/>
    </source>
</evidence>
<evidence type="ECO:0000313" key="14">
    <source>
        <dbReference type="EMBL" id="KKL12163.1"/>
    </source>
</evidence>
<dbReference type="Pfam" id="PF01292">
    <property type="entry name" value="Ni_hydr_CYTB"/>
    <property type="match status" value="1"/>
</dbReference>
<dbReference type="GO" id="GO:0022904">
    <property type="term" value="P:respiratory electron transport chain"/>
    <property type="evidence" value="ECO:0007669"/>
    <property type="project" value="InterPro"/>
</dbReference>
<keyword evidence="9" id="KW-0408">Iron</keyword>
<feature type="transmembrane region" description="Helical" evidence="12">
    <location>
        <begin position="83"/>
        <end position="101"/>
    </location>
</feature>
<evidence type="ECO:0000256" key="6">
    <source>
        <dbReference type="ARBA" id="ARBA00022723"/>
    </source>
</evidence>
<gene>
    <name evidence="14" type="ORF">LCGC14_2538520</name>
</gene>
<accession>A0A0F9DJG7</accession>
<evidence type="ECO:0000256" key="2">
    <source>
        <dbReference type="ARBA" id="ARBA00022448"/>
    </source>
</evidence>
<keyword evidence="7" id="KW-0249">Electron transport</keyword>
<feature type="transmembrane region" description="Helical" evidence="12">
    <location>
        <begin position="13"/>
        <end position="33"/>
    </location>
</feature>
<proteinExistence type="inferred from homology"/>
<evidence type="ECO:0000256" key="1">
    <source>
        <dbReference type="ARBA" id="ARBA00004651"/>
    </source>
</evidence>